<dbReference type="InterPro" id="IPR053172">
    <property type="entry name" value="Tn903_transposase"/>
</dbReference>
<reference evidence="2" key="1">
    <citation type="journal article" date="2005" name="Int. J. Syst. Evol. Microbiol.">
        <title>Methanofollis formosanus sp. nov., isolated from a fish pond.</title>
        <authorList>
            <person name="Wu S.Y."/>
            <person name="Chen S.C."/>
            <person name="Lai M.C."/>
        </authorList>
    </citation>
    <scope>NUCLEOTIDE SEQUENCE</scope>
    <source>
        <strain evidence="2">ML15</strain>
    </source>
</reference>
<evidence type="ECO:0000313" key="2">
    <source>
        <dbReference type="EMBL" id="QYZ78444.1"/>
    </source>
</evidence>
<dbReference type="RefSeq" id="WP_220682199.1">
    <property type="nucleotide sequence ID" value="NZ_CP037968.1"/>
</dbReference>
<dbReference type="Pfam" id="PF01609">
    <property type="entry name" value="DDE_Tnp_1"/>
    <property type="match status" value="1"/>
</dbReference>
<dbReference type="AlphaFoldDB" id="A0A8G1A119"/>
<feature type="domain" description="Transposase IS4-like" evidence="1">
    <location>
        <begin position="112"/>
        <end position="281"/>
    </location>
</feature>
<gene>
    <name evidence="2" type="ORF">E2N92_02850</name>
</gene>
<evidence type="ECO:0000259" key="1">
    <source>
        <dbReference type="Pfam" id="PF01609"/>
    </source>
</evidence>
<dbReference type="PANTHER" id="PTHR34631:SF3">
    <property type="entry name" value="ISSOD12 TRANSPOSASE TNPA_ISSOD12"/>
    <property type="match status" value="1"/>
</dbReference>
<proteinExistence type="predicted"/>
<dbReference type="KEGG" id="mfk:E2N92_02850"/>
<dbReference type="EMBL" id="CP037968">
    <property type="protein sequence ID" value="QYZ78444.1"/>
    <property type="molecule type" value="Genomic_DNA"/>
</dbReference>
<organism evidence="2 3">
    <name type="scientific">Methanofollis formosanus</name>
    <dbReference type="NCBI Taxonomy" id="299308"/>
    <lineage>
        <taxon>Archaea</taxon>
        <taxon>Methanobacteriati</taxon>
        <taxon>Methanobacteriota</taxon>
        <taxon>Stenosarchaea group</taxon>
        <taxon>Methanomicrobia</taxon>
        <taxon>Methanomicrobiales</taxon>
        <taxon>Methanomicrobiaceae</taxon>
        <taxon>Methanofollis</taxon>
    </lineage>
</organism>
<sequence length="305" mass="35990">MSTNSYINLLETTLAVIRNAHIPLYSCKYSRKTYTQPQLMSLIIFREIIGEDYRDTVQLVDLMDRIKEILQLDQVPHYTTLHKFSQRVPSIIFTRILKKTLDLFYSRGDIIPITAIDSSGFTSSYASHYYSWRTGKTRKNFLKTSIAVDTAKQIIIFCKISQKPVHDIKHAEKLLNQCTRTRRIECYCMDRGYDSETLHQKIREEIGAYSLIPVRKWKGKIYSGHYRQEMFDGFDREKYHQRNKVETAFSVLKRRFGESLKARKFHSQIKEIKIKIILHNIIKAVQNQIIVVEIKEFYRADCSKV</sequence>
<dbReference type="GO" id="GO:0006313">
    <property type="term" value="P:DNA transposition"/>
    <property type="evidence" value="ECO:0007669"/>
    <property type="project" value="InterPro"/>
</dbReference>
<evidence type="ECO:0000313" key="3">
    <source>
        <dbReference type="Proteomes" id="UP000826709"/>
    </source>
</evidence>
<reference evidence="2" key="2">
    <citation type="submission" date="2019-03" db="EMBL/GenBank/DDBJ databases">
        <authorList>
            <person name="Chen S.-C."/>
            <person name="Wu S.-Y."/>
            <person name="Lai M.-C."/>
        </authorList>
    </citation>
    <scope>NUCLEOTIDE SEQUENCE</scope>
    <source>
        <strain evidence="2">ML15</strain>
    </source>
</reference>
<dbReference type="InterPro" id="IPR002559">
    <property type="entry name" value="Transposase_11"/>
</dbReference>
<protein>
    <submittedName>
        <fullName evidence="2">IS5 family transposase</fullName>
    </submittedName>
</protein>
<dbReference type="OrthoDB" id="116451at2157"/>
<dbReference type="Proteomes" id="UP000826709">
    <property type="component" value="Chromosome"/>
</dbReference>
<accession>A0A8G1A119</accession>
<dbReference type="NCBIfam" id="NF033579">
    <property type="entry name" value="transpos_IS5_2"/>
    <property type="match status" value="1"/>
</dbReference>
<dbReference type="GO" id="GO:0004803">
    <property type="term" value="F:transposase activity"/>
    <property type="evidence" value="ECO:0007669"/>
    <property type="project" value="InterPro"/>
</dbReference>
<dbReference type="InterPro" id="IPR053520">
    <property type="entry name" value="Transposase_Tn903"/>
</dbReference>
<dbReference type="PANTHER" id="PTHR34631">
    <property type="match status" value="1"/>
</dbReference>
<keyword evidence="3" id="KW-1185">Reference proteome</keyword>
<name>A0A8G1A119_9EURY</name>
<dbReference type="GO" id="GO:0003677">
    <property type="term" value="F:DNA binding"/>
    <property type="evidence" value="ECO:0007669"/>
    <property type="project" value="InterPro"/>
</dbReference>